<dbReference type="EMBL" id="CADCUR010000114">
    <property type="protein sequence ID" value="CAA9397584.1"/>
    <property type="molecule type" value="Genomic_DNA"/>
</dbReference>
<gene>
    <name evidence="1" type="ORF">AVDCRST_MAG74-1386</name>
</gene>
<proteinExistence type="predicted"/>
<evidence type="ECO:0000313" key="1">
    <source>
        <dbReference type="EMBL" id="CAA9397584.1"/>
    </source>
</evidence>
<reference evidence="1" key="1">
    <citation type="submission" date="2020-02" db="EMBL/GenBank/DDBJ databases">
        <authorList>
            <person name="Meier V. D."/>
        </authorList>
    </citation>
    <scope>NUCLEOTIDE SEQUENCE</scope>
    <source>
        <strain evidence="1">AVDCRST_MAG74</strain>
    </source>
</reference>
<dbReference type="AlphaFoldDB" id="A0A6J4NWV6"/>
<sequence length="70" mass="8379">MCLPFRVVEFFLKLVLINSAFTHVSAKRKLHSRDYSFLRQGDKFFTYPSPFDKILTLLLRKFALVERLIR</sequence>
<accession>A0A6J4NWV6</accession>
<name>A0A6J4NWV6_9BACT</name>
<organism evidence="1">
    <name type="scientific">uncultured Pyrinomonadaceae bacterium</name>
    <dbReference type="NCBI Taxonomy" id="2283094"/>
    <lineage>
        <taxon>Bacteria</taxon>
        <taxon>Pseudomonadati</taxon>
        <taxon>Acidobacteriota</taxon>
        <taxon>Blastocatellia</taxon>
        <taxon>Blastocatellales</taxon>
        <taxon>Pyrinomonadaceae</taxon>
        <taxon>environmental samples</taxon>
    </lineage>
</organism>
<protein>
    <submittedName>
        <fullName evidence="1">Uncharacterized protein</fullName>
    </submittedName>
</protein>